<keyword evidence="1" id="KW-0732">Signal</keyword>
<evidence type="ECO:0000313" key="2">
    <source>
        <dbReference type="EMBL" id="MFC6086189.1"/>
    </source>
</evidence>
<proteinExistence type="predicted"/>
<gene>
    <name evidence="2" type="ORF">ACFP1K_33825</name>
</gene>
<dbReference type="EMBL" id="JBHSRF010000079">
    <property type="protein sequence ID" value="MFC6086189.1"/>
    <property type="molecule type" value="Genomic_DNA"/>
</dbReference>
<keyword evidence="3" id="KW-1185">Reference proteome</keyword>
<dbReference type="Proteomes" id="UP001596137">
    <property type="component" value="Unassembled WGS sequence"/>
</dbReference>
<name>A0ABW1NTZ0_9ACTN</name>
<organism evidence="2 3">
    <name type="scientific">Sphaerisporangium aureirubrum</name>
    <dbReference type="NCBI Taxonomy" id="1544736"/>
    <lineage>
        <taxon>Bacteria</taxon>
        <taxon>Bacillati</taxon>
        <taxon>Actinomycetota</taxon>
        <taxon>Actinomycetes</taxon>
        <taxon>Streptosporangiales</taxon>
        <taxon>Streptosporangiaceae</taxon>
        <taxon>Sphaerisporangium</taxon>
    </lineage>
</organism>
<evidence type="ECO:0008006" key="4">
    <source>
        <dbReference type="Google" id="ProtNLM"/>
    </source>
</evidence>
<accession>A0ABW1NTZ0</accession>
<reference evidence="3" key="1">
    <citation type="journal article" date="2019" name="Int. J. Syst. Evol. Microbiol.">
        <title>The Global Catalogue of Microorganisms (GCM) 10K type strain sequencing project: providing services to taxonomists for standard genome sequencing and annotation.</title>
        <authorList>
            <consortium name="The Broad Institute Genomics Platform"/>
            <consortium name="The Broad Institute Genome Sequencing Center for Infectious Disease"/>
            <person name="Wu L."/>
            <person name="Ma J."/>
        </authorList>
    </citation>
    <scope>NUCLEOTIDE SEQUENCE [LARGE SCALE GENOMIC DNA]</scope>
    <source>
        <strain evidence="3">JCM 30346</strain>
    </source>
</reference>
<evidence type="ECO:0000256" key="1">
    <source>
        <dbReference type="SAM" id="SignalP"/>
    </source>
</evidence>
<feature type="chain" id="PRO_5046714307" description="WxL domain-containing protein" evidence="1">
    <location>
        <begin position="32"/>
        <end position="173"/>
    </location>
</feature>
<feature type="signal peptide" evidence="1">
    <location>
        <begin position="1"/>
        <end position="31"/>
    </location>
</feature>
<comment type="caution">
    <text evidence="2">The sequence shown here is derived from an EMBL/GenBank/DDBJ whole genome shotgun (WGS) entry which is preliminary data.</text>
</comment>
<sequence>MSNIRYPRIAFAAFVLTAGGMLGPGAPAAQADTDTGSTTVNVEVTSSITLTDLTPEITLTGAPGEVPTAQVTMVVTTNNFAGYNVTVVPRTANLTPAIVGNTDVIPASSLQVSGPAQTGAFVNLTPGTPLVVATSDDPSPAGGDSITNNYRITVPYVRPDVYSGILDYVVTTL</sequence>
<evidence type="ECO:0000313" key="3">
    <source>
        <dbReference type="Proteomes" id="UP001596137"/>
    </source>
</evidence>
<protein>
    <recommendedName>
        <fullName evidence="4">WxL domain-containing protein</fullName>
    </recommendedName>
</protein>
<dbReference type="RefSeq" id="WP_380761125.1">
    <property type="nucleotide sequence ID" value="NZ_JBHSRF010000079.1"/>
</dbReference>